<dbReference type="InterPro" id="IPR016024">
    <property type="entry name" value="ARM-type_fold"/>
</dbReference>
<organism evidence="2 3">
    <name type="scientific">Mytilus galloprovincialis</name>
    <name type="common">Mediterranean mussel</name>
    <dbReference type="NCBI Taxonomy" id="29158"/>
    <lineage>
        <taxon>Eukaryota</taxon>
        <taxon>Metazoa</taxon>
        <taxon>Spiralia</taxon>
        <taxon>Lophotrochozoa</taxon>
        <taxon>Mollusca</taxon>
        <taxon>Bivalvia</taxon>
        <taxon>Autobranchia</taxon>
        <taxon>Pteriomorphia</taxon>
        <taxon>Mytilida</taxon>
        <taxon>Mytiloidea</taxon>
        <taxon>Mytilidae</taxon>
        <taxon>Mytilinae</taxon>
        <taxon>Mytilus</taxon>
    </lineage>
</organism>
<protein>
    <recommendedName>
        <fullName evidence="1">Coiled-coil domain-containing protein</fullName>
    </recommendedName>
</protein>
<proteinExistence type="predicted"/>
<reference evidence="2" key="1">
    <citation type="submission" date="2018-11" db="EMBL/GenBank/DDBJ databases">
        <authorList>
            <person name="Alioto T."/>
            <person name="Alioto T."/>
        </authorList>
    </citation>
    <scope>NUCLEOTIDE SEQUENCE</scope>
</reference>
<name>A0A8B6GN04_MYTGA</name>
<dbReference type="InterPro" id="IPR011989">
    <property type="entry name" value="ARM-like"/>
</dbReference>
<keyword evidence="3" id="KW-1185">Reference proteome</keyword>
<sequence>MERSVGSRLIGLFQQLDKIGGKAAKNPSSTDDLQQIRYVTSKIYQLLNQQEKIHRDSVLKNAAQLDLILCTLRNCSDRAVVVNIIHILLELLGKTQVGKRSSALVSANTTNILLQCMVRETEDNVTNDDLLILAHQVLAKLSSKDRKFSTKARLHRTLLITLSLIKSNICQFKNLQCLLQVFKSYTNNSVNASYLGKHNSIPPMFRVIQQCGRKHTTVLKLALEIVYNVTKSRNNAARTIGGEHVPHLLGLYQDWHQLDTKHRHVNIRKAILNILKNITNLKSGRKALADANGIQILYDTAQDVIDCREMESLILLASVIMRKCCPRNKLPCDIRSPRKQDFTERQKEVELGNIALSTAVPKQKGQQREHKVQKEKKFSTSSCSYDIMGILLDWICDAHLRYAVTDQPTRAIERFSSTEYILERVLKILPTSVDMLREFPPNNFRISLPCLQFIYWSLINVEQASGQQKSNLSSTLRRLGEELYRSKTVKFMDVSSDKSDFPLSPTKLDKSKDGIYFRSSNQHVRLLSSLIILKTLSQVDLVAHVFDVLKNDLKSDVCKELFLYYQATPVVLQYLKPINKAFMGAAMDIFLQLSADTPFQTPFLESCGNEQWFRTVAMVLRAPTQDNKLLEKLSIILQKLSKFKTNKRFFDVYTIVGIIQEILRGCSTDQAFLALNLKSILFNLTSTGGVQS</sequence>
<dbReference type="OrthoDB" id="2161164at2759"/>
<dbReference type="SUPFAM" id="SSF48371">
    <property type="entry name" value="ARM repeat"/>
    <property type="match status" value="1"/>
</dbReference>
<evidence type="ECO:0000313" key="3">
    <source>
        <dbReference type="Proteomes" id="UP000596742"/>
    </source>
</evidence>
<dbReference type="InterPro" id="IPR038798">
    <property type="entry name" value="CCDC138"/>
</dbReference>
<dbReference type="EMBL" id="UYJE01008685">
    <property type="protein sequence ID" value="VDI66223.1"/>
    <property type="molecule type" value="Genomic_DNA"/>
</dbReference>
<dbReference type="AlphaFoldDB" id="A0A8B6GN04"/>
<evidence type="ECO:0000313" key="2">
    <source>
        <dbReference type="EMBL" id="VDI66223.1"/>
    </source>
</evidence>
<dbReference type="PANTHER" id="PTHR34523:SF1">
    <property type="entry name" value="COILED-COIL DOMAIN-CONTAINING PROTEIN 138"/>
    <property type="match status" value="1"/>
</dbReference>
<comment type="caution">
    <text evidence="2">The sequence shown here is derived from an EMBL/GenBank/DDBJ whole genome shotgun (WGS) entry which is preliminary data.</text>
</comment>
<dbReference type="InterPro" id="IPR048750">
    <property type="entry name" value="CCDC138_C"/>
</dbReference>
<evidence type="ECO:0000259" key="1">
    <source>
        <dbReference type="Pfam" id="PF21035"/>
    </source>
</evidence>
<feature type="domain" description="Coiled-coil" evidence="1">
    <location>
        <begin position="391"/>
        <end position="684"/>
    </location>
</feature>
<dbReference type="Pfam" id="PF25571">
    <property type="entry name" value="TPR_CCP1_N"/>
    <property type="match status" value="1"/>
</dbReference>
<dbReference type="PANTHER" id="PTHR34523">
    <property type="entry name" value="COILED-COIL DOMAIN-CONTAINING PROTEIN 138"/>
    <property type="match status" value="1"/>
</dbReference>
<accession>A0A8B6GN04</accession>
<dbReference type="Proteomes" id="UP000596742">
    <property type="component" value="Unassembled WGS sequence"/>
</dbReference>
<gene>
    <name evidence="2" type="ORF">MGAL_10B011232</name>
</gene>
<dbReference type="Pfam" id="PF21035">
    <property type="entry name" value="CCDC138_C"/>
    <property type="match status" value="1"/>
</dbReference>
<dbReference type="Gene3D" id="1.25.10.10">
    <property type="entry name" value="Leucine-rich Repeat Variant"/>
    <property type="match status" value="1"/>
</dbReference>